<feature type="domain" description="C2H2-type" evidence="2">
    <location>
        <begin position="88"/>
        <end position="109"/>
    </location>
</feature>
<feature type="compositionally biased region" description="Polar residues" evidence="1">
    <location>
        <begin position="389"/>
        <end position="410"/>
    </location>
</feature>
<dbReference type="GO" id="GO:0004386">
    <property type="term" value="F:helicase activity"/>
    <property type="evidence" value="ECO:0007669"/>
    <property type="project" value="UniProtKB-KW"/>
</dbReference>
<evidence type="ECO:0000259" key="2">
    <source>
        <dbReference type="PROSITE" id="PS00028"/>
    </source>
</evidence>
<organism evidence="3 4">
    <name type="scientific">Metarhizium guizhouense (strain ARSEF 977)</name>
    <dbReference type="NCBI Taxonomy" id="1276136"/>
    <lineage>
        <taxon>Eukaryota</taxon>
        <taxon>Fungi</taxon>
        <taxon>Dikarya</taxon>
        <taxon>Ascomycota</taxon>
        <taxon>Pezizomycotina</taxon>
        <taxon>Sordariomycetes</taxon>
        <taxon>Hypocreomycetidae</taxon>
        <taxon>Hypocreales</taxon>
        <taxon>Clavicipitaceae</taxon>
        <taxon>Metarhizium</taxon>
    </lineage>
</organism>
<feature type="compositionally biased region" description="Acidic residues" evidence="1">
    <location>
        <begin position="428"/>
        <end position="454"/>
    </location>
</feature>
<sequence>MEPFIHLPEYSLLVCWQCGYACVANEIGTHLRREHSNIPPAKRRHICVVQHMDNIIKNQGQLVKFRFPSPSIQPIPHIRPPRTDGLKCRSCQYIVCDRRTIRAHCRQKHSWRNTKSKGRPRADQLPSNNTLPWVEGVQCQRFFLSRRASQWFEVGRCSSISSLVRASLAIPKDTEIECNNAKGKTPRPSLDSLGLLNAVLAREQMLKEGNNLEVSRGDTESQPWVSTSPWMDRTRWPVMYGNARRGTLLALTQLPNSKPLEIHWGSSIELESWTFPLQDEQKLSCLMNVVDLMLDRCEETVRHTSRPILCWLRSMDQESHNMKPFKIVARDSSSRKYRKYWKRCITFVFRCCLLPENTRANLVCVPKQQRMVQQARAIWDNRAWGHINTSSNRLPRNKTNPNQDRSSNIIQDAPSVKDGESNSCSGSDDMDETEYETEDETADGTEDGSDTTSEDEYKGNDRSTEEHYKDNSSNRGGPWKNNDTMLALHPATTELVELVFQLSISISTERYGNGHPISTLLIYFSGILGFSPDAKRFLLAKEYTPVLSGLIYIQRLLFLEYALPLQKYVYIKYFEHLLSCQGKVLNG</sequence>
<dbReference type="AlphaFoldDB" id="A0A0B4G938"/>
<dbReference type="InterPro" id="IPR022698">
    <property type="entry name" value="OrsD"/>
</dbReference>
<dbReference type="Pfam" id="PF12013">
    <property type="entry name" value="OrsD"/>
    <property type="match status" value="1"/>
</dbReference>
<keyword evidence="4" id="KW-1185">Reference proteome</keyword>
<evidence type="ECO:0000256" key="1">
    <source>
        <dbReference type="SAM" id="MobiDB-lite"/>
    </source>
</evidence>
<name>A0A0B4G938_METGA</name>
<evidence type="ECO:0000313" key="3">
    <source>
        <dbReference type="EMBL" id="KID83230.1"/>
    </source>
</evidence>
<accession>A0A0B4G938</accession>
<feature type="region of interest" description="Disordered" evidence="1">
    <location>
        <begin position="389"/>
        <end position="481"/>
    </location>
</feature>
<gene>
    <name evidence="3" type="ORF">MGU_09511</name>
</gene>
<dbReference type="PROSITE" id="PS00028">
    <property type="entry name" value="ZINC_FINGER_C2H2_1"/>
    <property type="match status" value="1"/>
</dbReference>
<proteinExistence type="predicted"/>
<dbReference type="Proteomes" id="UP000031192">
    <property type="component" value="Unassembled WGS sequence"/>
</dbReference>
<comment type="caution">
    <text evidence="3">The sequence shown here is derived from an EMBL/GenBank/DDBJ whole genome shotgun (WGS) entry which is preliminary data.</text>
</comment>
<dbReference type="EMBL" id="AZNH01000064">
    <property type="protein sequence ID" value="KID83230.1"/>
    <property type="molecule type" value="Genomic_DNA"/>
</dbReference>
<dbReference type="InterPro" id="IPR013087">
    <property type="entry name" value="Znf_C2H2_type"/>
</dbReference>
<protein>
    <submittedName>
        <fullName evidence="3">RecQ helicase-like protein</fullName>
    </submittedName>
</protein>
<dbReference type="HOGENOM" id="CLU_003093_5_1_1"/>
<reference evidence="3 4" key="1">
    <citation type="journal article" date="2014" name="Proc. Natl. Acad. Sci. U.S.A.">
        <title>Trajectory and genomic determinants of fungal-pathogen speciation and host adaptation.</title>
        <authorList>
            <person name="Hu X."/>
            <person name="Xiao G."/>
            <person name="Zheng P."/>
            <person name="Shang Y."/>
            <person name="Su Y."/>
            <person name="Zhang X."/>
            <person name="Liu X."/>
            <person name="Zhan S."/>
            <person name="St Leger R.J."/>
            <person name="Wang C."/>
        </authorList>
    </citation>
    <scope>NUCLEOTIDE SEQUENCE [LARGE SCALE GENOMIC DNA]</scope>
    <source>
        <strain evidence="3 4">ARSEF 977</strain>
    </source>
</reference>
<evidence type="ECO:0000313" key="4">
    <source>
        <dbReference type="Proteomes" id="UP000031192"/>
    </source>
</evidence>
<feature type="compositionally biased region" description="Basic and acidic residues" evidence="1">
    <location>
        <begin position="455"/>
        <end position="472"/>
    </location>
</feature>